<dbReference type="Gene3D" id="1.10.260.40">
    <property type="entry name" value="lambda repressor-like DNA-binding domains"/>
    <property type="match status" value="1"/>
</dbReference>
<evidence type="ECO:0000259" key="5">
    <source>
        <dbReference type="PROSITE" id="PS50943"/>
    </source>
</evidence>
<evidence type="ECO:0000256" key="4">
    <source>
        <dbReference type="SAM" id="MobiDB-lite"/>
    </source>
</evidence>
<comment type="caution">
    <text evidence="6">The sequence shown here is derived from an EMBL/GenBank/DDBJ whole genome shotgun (WGS) entry which is preliminary data.</text>
</comment>
<feature type="domain" description="HTH cro/C1-type" evidence="5">
    <location>
        <begin position="11"/>
        <end position="65"/>
    </location>
</feature>
<dbReference type="CDD" id="cd00093">
    <property type="entry name" value="HTH_XRE"/>
    <property type="match status" value="1"/>
</dbReference>
<name>A0ABX4TF88_9HYPH</name>
<dbReference type="Pfam" id="PF01381">
    <property type="entry name" value="HTH_3"/>
    <property type="match status" value="1"/>
</dbReference>
<dbReference type="RefSeq" id="WP_101779043.1">
    <property type="nucleotide sequence ID" value="NZ_NBUC01000132.1"/>
</dbReference>
<organism evidence="6 7">
    <name type="scientific">Sinorhizobium medicae</name>
    <dbReference type="NCBI Taxonomy" id="110321"/>
    <lineage>
        <taxon>Bacteria</taxon>
        <taxon>Pseudomonadati</taxon>
        <taxon>Pseudomonadota</taxon>
        <taxon>Alphaproteobacteria</taxon>
        <taxon>Hyphomicrobiales</taxon>
        <taxon>Rhizobiaceae</taxon>
        <taxon>Sinorhizobium/Ensifer group</taxon>
        <taxon>Sinorhizobium</taxon>
    </lineage>
</organism>
<dbReference type="InterPro" id="IPR001387">
    <property type="entry name" value="Cro/C1-type_HTH"/>
</dbReference>
<evidence type="ECO:0000256" key="3">
    <source>
        <dbReference type="ARBA" id="ARBA00023163"/>
    </source>
</evidence>
<reference evidence="6 7" key="1">
    <citation type="journal article" date="2018" name="FEMS Microbiol. Ecol.">
        <title>Co-invading symbiotic mutualists of Medicago polymorpha retain high ancestral diversity and contain diverse accessory genomes.</title>
        <authorList>
            <person name="Porter S.S."/>
            <person name="Faber-Hammond J.J."/>
            <person name="Friesen M.L."/>
        </authorList>
    </citation>
    <scope>NUCLEOTIDE SEQUENCE [LARGE SCALE GENOMIC DNA]</scope>
    <source>
        <strain evidence="6 7">Str16</strain>
    </source>
</reference>
<sequence length="87" mass="9291">MNGRALLAWNLRRIRVSKGLSQEKLAADAGVDRAYFAKLERQTANAGVDVLDKLAGALSVELSEFFARPPEGAAPPTTLPGGRKKAN</sequence>
<dbReference type="InterPro" id="IPR010982">
    <property type="entry name" value="Lambda_DNA-bd_dom_sf"/>
</dbReference>
<gene>
    <name evidence="6" type="ORF">BMJ33_26385</name>
</gene>
<dbReference type="SMART" id="SM00530">
    <property type="entry name" value="HTH_XRE"/>
    <property type="match status" value="1"/>
</dbReference>
<dbReference type="Proteomes" id="UP001190825">
    <property type="component" value="Unassembled WGS sequence"/>
</dbReference>
<evidence type="ECO:0000313" key="7">
    <source>
        <dbReference type="Proteomes" id="UP001190825"/>
    </source>
</evidence>
<dbReference type="InterPro" id="IPR050807">
    <property type="entry name" value="TransReg_Diox_bact_type"/>
</dbReference>
<evidence type="ECO:0000313" key="6">
    <source>
        <dbReference type="EMBL" id="PLT97188.1"/>
    </source>
</evidence>
<evidence type="ECO:0000256" key="1">
    <source>
        <dbReference type="ARBA" id="ARBA00023015"/>
    </source>
</evidence>
<dbReference type="EMBL" id="NBUC01000132">
    <property type="protein sequence ID" value="PLT97188.1"/>
    <property type="molecule type" value="Genomic_DNA"/>
</dbReference>
<protein>
    <submittedName>
        <fullName evidence="6">Transcriptional regulator</fullName>
    </submittedName>
</protein>
<evidence type="ECO:0000256" key="2">
    <source>
        <dbReference type="ARBA" id="ARBA00023125"/>
    </source>
</evidence>
<dbReference type="PROSITE" id="PS50943">
    <property type="entry name" value="HTH_CROC1"/>
    <property type="match status" value="1"/>
</dbReference>
<dbReference type="SUPFAM" id="SSF47413">
    <property type="entry name" value="lambda repressor-like DNA-binding domains"/>
    <property type="match status" value="1"/>
</dbReference>
<feature type="region of interest" description="Disordered" evidence="4">
    <location>
        <begin position="68"/>
        <end position="87"/>
    </location>
</feature>
<keyword evidence="2" id="KW-0238">DNA-binding</keyword>
<accession>A0ABX4TF88</accession>
<keyword evidence="3" id="KW-0804">Transcription</keyword>
<dbReference type="PANTHER" id="PTHR46797:SF23">
    <property type="entry name" value="HTH-TYPE TRANSCRIPTIONAL REGULATOR SUTR"/>
    <property type="match status" value="1"/>
</dbReference>
<dbReference type="PANTHER" id="PTHR46797">
    <property type="entry name" value="HTH-TYPE TRANSCRIPTIONAL REGULATOR"/>
    <property type="match status" value="1"/>
</dbReference>
<proteinExistence type="predicted"/>
<keyword evidence="1" id="KW-0805">Transcription regulation</keyword>
<keyword evidence="7" id="KW-1185">Reference proteome</keyword>